<feature type="transmembrane region" description="Helical" evidence="1">
    <location>
        <begin position="186"/>
        <end position="204"/>
    </location>
</feature>
<keyword evidence="1" id="KW-0472">Membrane</keyword>
<feature type="transmembrane region" description="Helical" evidence="1">
    <location>
        <begin position="40"/>
        <end position="58"/>
    </location>
</feature>
<gene>
    <name evidence="2" type="ORF">FHR34_000299</name>
</gene>
<dbReference type="Pfam" id="PF20401">
    <property type="entry name" value="Rhomboid_2"/>
    <property type="match status" value="1"/>
</dbReference>
<keyword evidence="1" id="KW-1133">Transmembrane helix</keyword>
<comment type="caution">
    <text evidence="2">The sequence shown here is derived from an EMBL/GenBank/DDBJ whole genome shotgun (WGS) entry which is preliminary data.</text>
</comment>
<accession>A0A7W7QWX6</accession>
<protein>
    <submittedName>
        <fullName evidence="2">Uncharacterized protein</fullName>
    </submittedName>
</protein>
<keyword evidence="3" id="KW-1185">Reference proteome</keyword>
<dbReference type="AlphaFoldDB" id="A0A7W7QWX6"/>
<feature type="transmembrane region" description="Helical" evidence="1">
    <location>
        <begin position="127"/>
        <end position="147"/>
    </location>
</feature>
<dbReference type="RefSeq" id="WP_184933661.1">
    <property type="nucleotide sequence ID" value="NZ_JACHJV010000001.1"/>
</dbReference>
<organism evidence="2 3">
    <name type="scientific">Kitasatospora kifunensis</name>
    <name type="common">Streptomyces kifunensis</name>
    <dbReference type="NCBI Taxonomy" id="58351"/>
    <lineage>
        <taxon>Bacteria</taxon>
        <taxon>Bacillati</taxon>
        <taxon>Actinomycetota</taxon>
        <taxon>Actinomycetes</taxon>
        <taxon>Kitasatosporales</taxon>
        <taxon>Streptomycetaceae</taxon>
        <taxon>Kitasatospora</taxon>
    </lineage>
</organism>
<evidence type="ECO:0000313" key="3">
    <source>
        <dbReference type="Proteomes" id="UP000540506"/>
    </source>
</evidence>
<dbReference type="EMBL" id="JACHJV010000001">
    <property type="protein sequence ID" value="MBB4921306.1"/>
    <property type="molecule type" value="Genomic_DNA"/>
</dbReference>
<dbReference type="InterPro" id="IPR046862">
    <property type="entry name" value="Rhomboid_2"/>
</dbReference>
<keyword evidence="1" id="KW-0812">Transmembrane</keyword>
<dbReference type="Proteomes" id="UP000540506">
    <property type="component" value="Unassembled WGS sequence"/>
</dbReference>
<proteinExistence type="predicted"/>
<reference evidence="2 3" key="1">
    <citation type="submission" date="2020-08" db="EMBL/GenBank/DDBJ databases">
        <title>Sequencing the genomes of 1000 actinobacteria strains.</title>
        <authorList>
            <person name="Klenk H.-P."/>
        </authorList>
    </citation>
    <scope>NUCLEOTIDE SEQUENCE [LARGE SCALE GENOMIC DNA]</scope>
    <source>
        <strain evidence="2 3">DSM 41654</strain>
    </source>
</reference>
<evidence type="ECO:0000313" key="2">
    <source>
        <dbReference type="EMBL" id="MBB4921306.1"/>
    </source>
</evidence>
<sequence>MTRATEETVTPADRLRSGARRFGLGLARGLADYPRRSPAAFGYLVLLAVDTLVVKHLLAAATADRLLLGISTNLDNMGRHPIGSLFASLLVVDDGSWLDYLLIVGVGLAGCLALLERRLGTVRAVGVVLLGHVGATLVTTAVITVATRNGTYPVELRQTLDYGVSYASIAAVGAATVLLPRWARPWWAAAAVLYPLSSASWYGSLPGFVTIGHVSAALIGLTAAVTGTAIARRRQGN</sequence>
<evidence type="ECO:0000256" key="1">
    <source>
        <dbReference type="SAM" id="Phobius"/>
    </source>
</evidence>
<feature type="transmembrane region" description="Helical" evidence="1">
    <location>
        <begin position="210"/>
        <end position="231"/>
    </location>
</feature>
<feature type="transmembrane region" description="Helical" evidence="1">
    <location>
        <begin position="159"/>
        <end position="179"/>
    </location>
</feature>
<feature type="transmembrane region" description="Helical" evidence="1">
    <location>
        <begin position="97"/>
        <end position="115"/>
    </location>
</feature>
<name>A0A7W7QWX6_KITKI</name>